<proteinExistence type="predicted"/>
<reference evidence="3" key="1">
    <citation type="submission" date="2022-11" db="UniProtKB">
        <authorList>
            <consortium name="WormBaseParasite"/>
        </authorList>
    </citation>
    <scope>IDENTIFICATION</scope>
</reference>
<evidence type="ECO:0000313" key="2">
    <source>
        <dbReference type="Proteomes" id="UP000887578"/>
    </source>
</evidence>
<feature type="compositionally biased region" description="Acidic residues" evidence="1">
    <location>
        <begin position="114"/>
        <end position="130"/>
    </location>
</feature>
<evidence type="ECO:0000313" key="3">
    <source>
        <dbReference type="WBParaSite" id="PDA_v2.g16843.t1"/>
    </source>
</evidence>
<keyword evidence="2" id="KW-1185">Reference proteome</keyword>
<evidence type="ECO:0000256" key="1">
    <source>
        <dbReference type="SAM" id="MobiDB-lite"/>
    </source>
</evidence>
<protein>
    <submittedName>
        <fullName evidence="3">Uncharacterized protein</fullName>
    </submittedName>
</protein>
<accession>A0A914PPU2</accession>
<feature type="compositionally biased region" description="Acidic residues" evidence="1">
    <location>
        <begin position="96"/>
        <end position="105"/>
    </location>
</feature>
<feature type="region of interest" description="Disordered" evidence="1">
    <location>
        <begin position="86"/>
        <end position="156"/>
    </location>
</feature>
<organism evidence="2 3">
    <name type="scientific">Panagrolaimus davidi</name>
    <dbReference type="NCBI Taxonomy" id="227884"/>
    <lineage>
        <taxon>Eukaryota</taxon>
        <taxon>Metazoa</taxon>
        <taxon>Ecdysozoa</taxon>
        <taxon>Nematoda</taxon>
        <taxon>Chromadorea</taxon>
        <taxon>Rhabditida</taxon>
        <taxon>Tylenchina</taxon>
        <taxon>Panagrolaimomorpha</taxon>
        <taxon>Panagrolaimoidea</taxon>
        <taxon>Panagrolaimidae</taxon>
        <taxon>Panagrolaimus</taxon>
    </lineage>
</organism>
<sequence>MFRDCLEREIETYLEVLASQAKINHMVAIENEVNLLTTNDSTELKKLFLEFQLLHRTFYLSSLNDPILDKYGLSFNLTLEEIFTEHETSPGIPDTSDNESEDDISVENGHESAEDNESEDERESEEGEKSEDERKKINGLLQTQDSRTPVGNFSKF</sequence>
<dbReference type="WBParaSite" id="PDA_v2.g16843.t1">
    <property type="protein sequence ID" value="PDA_v2.g16843.t1"/>
    <property type="gene ID" value="PDA_v2.g16843"/>
</dbReference>
<dbReference type="Proteomes" id="UP000887578">
    <property type="component" value="Unplaced"/>
</dbReference>
<name>A0A914PPU2_9BILA</name>
<dbReference type="AlphaFoldDB" id="A0A914PPU2"/>
<feature type="compositionally biased region" description="Polar residues" evidence="1">
    <location>
        <begin position="140"/>
        <end position="156"/>
    </location>
</feature>